<organism evidence="2 3">
    <name type="scientific">Brevundimonas staleyi</name>
    <dbReference type="NCBI Taxonomy" id="74326"/>
    <lineage>
        <taxon>Bacteria</taxon>
        <taxon>Pseudomonadati</taxon>
        <taxon>Pseudomonadota</taxon>
        <taxon>Alphaproteobacteria</taxon>
        <taxon>Caulobacterales</taxon>
        <taxon>Caulobacteraceae</taxon>
        <taxon>Brevundimonas</taxon>
    </lineage>
</organism>
<gene>
    <name evidence="2" type="ORF">ACFPIE_05005</name>
</gene>
<sequence length="99" mass="11007">MSAYRAAQLWAFVSAIIWLGGVVVLFNLVVPIAAVPLALVLMLALTWVSYDVVLCPRCGRSIFTGRNRWVASGAQKRCSRCDLDLIAHKLQDRRFKEGS</sequence>
<dbReference type="RefSeq" id="WP_374038925.1">
    <property type="nucleotide sequence ID" value="NZ_CP169082.1"/>
</dbReference>
<dbReference type="Proteomes" id="UP001596152">
    <property type="component" value="Unassembled WGS sequence"/>
</dbReference>
<accession>A0ABW0FQ06</accession>
<feature type="transmembrane region" description="Helical" evidence="1">
    <location>
        <begin position="7"/>
        <end position="26"/>
    </location>
</feature>
<feature type="transmembrane region" description="Helical" evidence="1">
    <location>
        <begin position="32"/>
        <end position="53"/>
    </location>
</feature>
<proteinExistence type="predicted"/>
<reference evidence="3" key="1">
    <citation type="journal article" date="2019" name="Int. J. Syst. Evol. Microbiol.">
        <title>The Global Catalogue of Microorganisms (GCM) 10K type strain sequencing project: providing services to taxonomists for standard genome sequencing and annotation.</title>
        <authorList>
            <consortium name="The Broad Institute Genomics Platform"/>
            <consortium name="The Broad Institute Genome Sequencing Center for Infectious Disease"/>
            <person name="Wu L."/>
            <person name="Ma J."/>
        </authorList>
    </citation>
    <scope>NUCLEOTIDE SEQUENCE [LARGE SCALE GENOMIC DNA]</scope>
    <source>
        <strain evidence="3">JCM 12125</strain>
    </source>
</reference>
<evidence type="ECO:0000313" key="2">
    <source>
        <dbReference type="EMBL" id="MFC5343263.1"/>
    </source>
</evidence>
<name>A0ABW0FQ06_9CAUL</name>
<keyword evidence="3" id="KW-1185">Reference proteome</keyword>
<protein>
    <submittedName>
        <fullName evidence="2">Uncharacterized protein</fullName>
    </submittedName>
</protein>
<evidence type="ECO:0000313" key="3">
    <source>
        <dbReference type="Proteomes" id="UP001596152"/>
    </source>
</evidence>
<comment type="caution">
    <text evidence="2">The sequence shown here is derived from an EMBL/GenBank/DDBJ whole genome shotgun (WGS) entry which is preliminary data.</text>
</comment>
<keyword evidence="1" id="KW-0472">Membrane</keyword>
<keyword evidence="1" id="KW-0812">Transmembrane</keyword>
<evidence type="ECO:0000256" key="1">
    <source>
        <dbReference type="SAM" id="Phobius"/>
    </source>
</evidence>
<keyword evidence="1" id="KW-1133">Transmembrane helix</keyword>
<dbReference type="EMBL" id="JBHSLF010000011">
    <property type="protein sequence ID" value="MFC5343263.1"/>
    <property type="molecule type" value="Genomic_DNA"/>
</dbReference>